<feature type="transmembrane region" description="Helical" evidence="1">
    <location>
        <begin position="109"/>
        <end position="128"/>
    </location>
</feature>
<feature type="transmembrane region" description="Helical" evidence="1">
    <location>
        <begin position="137"/>
        <end position="159"/>
    </location>
</feature>
<dbReference type="EMBL" id="KF900561">
    <property type="protein sequence ID" value="AIE99360.1"/>
    <property type="molecule type" value="Genomic_DNA"/>
</dbReference>
<feature type="transmembrane region" description="Helical" evidence="1">
    <location>
        <begin position="24"/>
        <end position="42"/>
    </location>
</feature>
<feature type="transmembrane region" description="Helical" evidence="1">
    <location>
        <begin position="376"/>
        <end position="398"/>
    </location>
</feature>
<evidence type="ECO:0000313" key="2">
    <source>
        <dbReference type="EMBL" id="AIE99360.1"/>
    </source>
</evidence>
<organism evidence="2">
    <name type="scientific">uncultured marine group II/III euryarchaeote KM3_109_G01</name>
    <dbReference type="NCBI Taxonomy" id="1457850"/>
    <lineage>
        <taxon>Archaea</taxon>
        <taxon>Methanobacteriati</taxon>
        <taxon>Methanobacteriota</taxon>
        <taxon>environmental samples</taxon>
    </lineage>
</organism>
<protein>
    <submittedName>
        <fullName evidence="2">Uncharacterized protein</fullName>
    </submittedName>
</protein>
<accession>A0A075G5T0</accession>
<sequence>MADDVELQQEGARTLHLRQLRKQWQVLLLQVVASIALLWLLLQATSAFGSCAPDHTLENGESAWCPAYDHTLSLNAMERGLASATGDADYSMPLPDWLTGAGSDGQAKYFAPLFLMLLLAGGWATLGFQPPQRRRKIYLGVLLGLILFLCGIMLLTWLWGMLSSFDLYWPFGHDAGSSLNHVEHLVWPLTVFAQMLILLLYFSPILLGLAGIWGLSRRLVGWSLGLFLVYFGLYALLSYEGITSGVGGAGINLGLDPMPTQLSGSMILAGLVDEVAFPLMLIALLMLIYTESAFAVVRMLEYAFRLPESCKKDPEYVRQFDNLVHGHLMHTAALMLLTTLVTMFALLFDDLILVVVNIFQSGQWSGQVQESLELQLTYGLVISALLFLVFVAGLRYILPWQRIMGLIESTIPKFRREA</sequence>
<feature type="transmembrane region" description="Helical" evidence="1">
    <location>
        <begin position="332"/>
        <end position="356"/>
    </location>
</feature>
<evidence type="ECO:0000256" key="1">
    <source>
        <dbReference type="SAM" id="Phobius"/>
    </source>
</evidence>
<keyword evidence="1" id="KW-0812">Transmembrane</keyword>
<reference evidence="2" key="1">
    <citation type="journal article" date="2014" name="Genome Biol. Evol.">
        <title>Pangenome evidence for extensive interdomain horizontal transfer affecting lineage core and shell genes in uncultured planktonic thaumarchaeota and euryarchaeota.</title>
        <authorList>
            <person name="Deschamps P."/>
            <person name="Zivanovic Y."/>
            <person name="Moreira D."/>
            <person name="Rodriguez-Valera F."/>
            <person name="Lopez-Garcia P."/>
        </authorList>
    </citation>
    <scope>NUCLEOTIDE SEQUENCE</scope>
</reference>
<dbReference type="AlphaFoldDB" id="A0A075G5T0"/>
<feature type="transmembrane region" description="Helical" evidence="1">
    <location>
        <begin position="219"/>
        <end position="237"/>
    </location>
</feature>
<name>A0A075G5T0_9EURY</name>
<feature type="transmembrane region" description="Helical" evidence="1">
    <location>
        <begin position="185"/>
        <end position="207"/>
    </location>
</feature>
<keyword evidence="1" id="KW-0472">Membrane</keyword>
<proteinExistence type="predicted"/>
<keyword evidence="1" id="KW-1133">Transmembrane helix</keyword>
<feature type="transmembrane region" description="Helical" evidence="1">
    <location>
        <begin position="275"/>
        <end position="297"/>
    </location>
</feature>